<keyword evidence="2" id="KW-0964">Secreted</keyword>
<evidence type="ECO:0000256" key="2">
    <source>
        <dbReference type="ARBA" id="ARBA00022525"/>
    </source>
</evidence>
<evidence type="ECO:0000259" key="3">
    <source>
        <dbReference type="PROSITE" id="PS50871"/>
    </source>
</evidence>
<feature type="domain" description="C1q" evidence="3">
    <location>
        <begin position="24"/>
        <end position="158"/>
    </location>
</feature>
<dbReference type="Proteomes" id="UP000596742">
    <property type="component" value="Unassembled WGS sequence"/>
</dbReference>
<sequence length="158" mass="17932">MLTYDGFSYSFKIRFIVNFFTYSETALKPAFSAFLKNQINPFSRSDILKFDDVRINLGGHYNPKTGKFTAPKSGLYHISYNLMGYEKSTVTFQINKNNGAFVYGYADGSGYATSPSSVLMELEKGDLVYIIHRTKRSEKVIGQLEPSFFCGYFLQPVV</sequence>
<evidence type="ECO:0000313" key="5">
    <source>
        <dbReference type="Proteomes" id="UP000596742"/>
    </source>
</evidence>
<comment type="caution">
    <text evidence="4">The sequence shown here is derived from an EMBL/GenBank/DDBJ whole genome shotgun (WGS) entry which is preliminary data.</text>
</comment>
<reference evidence="4" key="1">
    <citation type="submission" date="2018-11" db="EMBL/GenBank/DDBJ databases">
        <authorList>
            <person name="Alioto T."/>
            <person name="Alioto T."/>
        </authorList>
    </citation>
    <scope>NUCLEOTIDE SEQUENCE</scope>
</reference>
<accession>A0A8B6DE84</accession>
<keyword evidence="5" id="KW-1185">Reference proteome</keyword>
<gene>
    <name evidence="4" type="ORF">MGAL_10B016175</name>
</gene>
<dbReference type="SUPFAM" id="SSF49842">
    <property type="entry name" value="TNF-like"/>
    <property type="match status" value="1"/>
</dbReference>
<dbReference type="Pfam" id="PF00386">
    <property type="entry name" value="C1q"/>
    <property type="match status" value="1"/>
</dbReference>
<protein>
    <recommendedName>
        <fullName evidence="3">C1q domain-containing protein</fullName>
    </recommendedName>
</protein>
<evidence type="ECO:0000313" key="4">
    <source>
        <dbReference type="EMBL" id="VDI17337.1"/>
    </source>
</evidence>
<dbReference type="PANTHER" id="PTHR15427:SF33">
    <property type="entry name" value="COLLAGEN IV NC1 DOMAIN-CONTAINING PROTEIN"/>
    <property type="match status" value="1"/>
</dbReference>
<dbReference type="InterPro" id="IPR008983">
    <property type="entry name" value="Tumour_necrosis_fac-like_dom"/>
</dbReference>
<organism evidence="4 5">
    <name type="scientific">Mytilus galloprovincialis</name>
    <name type="common">Mediterranean mussel</name>
    <dbReference type="NCBI Taxonomy" id="29158"/>
    <lineage>
        <taxon>Eukaryota</taxon>
        <taxon>Metazoa</taxon>
        <taxon>Spiralia</taxon>
        <taxon>Lophotrochozoa</taxon>
        <taxon>Mollusca</taxon>
        <taxon>Bivalvia</taxon>
        <taxon>Autobranchia</taxon>
        <taxon>Pteriomorphia</taxon>
        <taxon>Mytilida</taxon>
        <taxon>Mytiloidea</taxon>
        <taxon>Mytilidae</taxon>
        <taxon>Mytilinae</taxon>
        <taxon>Mytilus</taxon>
    </lineage>
</organism>
<evidence type="ECO:0000256" key="1">
    <source>
        <dbReference type="ARBA" id="ARBA00004613"/>
    </source>
</evidence>
<dbReference type="Gene3D" id="2.60.120.40">
    <property type="match status" value="1"/>
</dbReference>
<dbReference type="InterPro" id="IPR001073">
    <property type="entry name" value="C1q_dom"/>
</dbReference>
<dbReference type="AlphaFoldDB" id="A0A8B6DE84"/>
<proteinExistence type="predicted"/>
<dbReference type="GO" id="GO:0005581">
    <property type="term" value="C:collagen trimer"/>
    <property type="evidence" value="ECO:0007669"/>
    <property type="project" value="UniProtKB-KW"/>
</dbReference>
<dbReference type="PROSITE" id="PS50871">
    <property type="entry name" value="C1Q"/>
    <property type="match status" value="1"/>
</dbReference>
<dbReference type="EMBL" id="UYJE01003204">
    <property type="protein sequence ID" value="VDI17337.1"/>
    <property type="molecule type" value="Genomic_DNA"/>
</dbReference>
<name>A0A8B6DE84_MYTGA</name>
<dbReference type="PANTHER" id="PTHR15427">
    <property type="entry name" value="EMILIN ELASTIN MICROFIBRIL INTERFACE-LOCATED PROTEIN ELASTIN MICROFIBRIL INTERFACER"/>
    <property type="match status" value="1"/>
</dbReference>
<dbReference type="SMART" id="SM00110">
    <property type="entry name" value="C1Q"/>
    <property type="match status" value="1"/>
</dbReference>
<dbReference type="InterPro" id="IPR050392">
    <property type="entry name" value="Collagen/C1q_domain"/>
</dbReference>
<dbReference type="PRINTS" id="PR00007">
    <property type="entry name" value="COMPLEMNTC1Q"/>
</dbReference>
<comment type="subcellular location">
    <subcellularLocation>
        <location evidence="1">Secreted</location>
    </subcellularLocation>
</comment>
<dbReference type="OrthoDB" id="6088475at2759"/>